<dbReference type="InterPro" id="IPR029058">
    <property type="entry name" value="AB_hydrolase_fold"/>
</dbReference>
<proteinExistence type="predicted"/>
<reference evidence="2" key="1">
    <citation type="submission" date="2020-12" db="EMBL/GenBank/DDBJ databases">
        <title>Genome reconstruction of Halomonas venusta strain DSM 4743.</title>
        <authorList>
            <person name="Aguirre-Garrido J.F."/>
            <person name="Hernandez-Soto L.M."/>
            <person name="Martinez-Abarca F."/>
        </authorList>
    </citation>
    <scope>NUCLEOTIDE SEQUENCE</scope>
    <source>
        <strain evidence="2">4743</strain>
    </source>
</reference>
<sequence>MQIYRTPRQGGRFLSVMDTGPADAPAWFYCHGIPGSKKEVLMATARNKTESVRLIAIDRPGYGGSTQMKSYRFADHTDDVQAVAEQLQINKFSLLGFSGGGVFAMATATALKERVNRVVLVGTPAVPIQNSPYKHAGKLTAETWHAALTAPQDLITQLADITGDSALLAAALMDSLSDQERQFLQASQLRKAFQKNLVAATQQGGLIAADSIVRDIQLMAREWPFSVGDLGVPIEIFHGENDALVHLEHGQALASFISGSVLTALPNSGHYDTLIKAYQRSI</sequence>
<dbReference type="InterPro" id="IPR000073">
    <property type="entry name" value="AB_hydrolase_1"/>
</dbReference>
<dbReference type="GO" id="GO:0016787">
    <property type="term" value="F:hydrolase activity"/>
    <property type="evidence" value="ECO:0007669"/>
    <property type="project" value="UniProtKB-KW"/>
</dbReference>
<dbReference type="PANTHER" id="PTHR43433">
    <property type="entry name" value="HYDROLASE, ALPHA/BETA FOLD FAMILY PROTEIN"/>
    <property type="match status" value="1"/>
</dbReference>
<evidence type="ECO:0000259" key="1">
    <source>
        <dbReference type="Pfam" id="PF00561"/>
    </source>
</evidence>
<dbReference type="RefSeq" id="WP_146944206.1">
    <property type="nucleotide sequence ID" value="NZ_BJUL01000008.1"/>
</dbReference>
<dbReference type="SUPFAM" id="SSF53474">
    <property type="entry name" value="alpha/beta-Hydrolases"/>
    <property type="match status" value="1"/>
</dbReference>
<gene>
    <name evidence="2" type="ORF">JDS37_02830</name>
</gene>
<evidence type="ECO:0000313" key="2">
    <source>
        <dbReference type="EMBL" id="QRL03909.1"/>
    </source>
</evidence>
<name>A0AAQ0CH17_9GAMM</name>
<dbReference type="AlphaFoldDB" id="A0AAQ0CH17"/>
<feature type="domain" description="AB hydrolase-1" evidence="1">
    <location>
        <begin position="29"/>
        <end position="272"/>
    </location>
</feature>
<protein>
    <submittedName>
        <fullName evidence="2">Alpha/beta hydrolase</fullName>
    </submittedName>
</protein>
<dbReference type="InterPro" id="IPR050471">
    <property type="entry name" value="AB_hydrolase"/>
</dbReference>
<dbReference type="Proteomes" id="UP000663479">
    <property type="component" value="Chromosome"/>
</dbReference>
<dbReference type="EMBL" id="CP066539">
    <property type="protein sequence ID" value="QRL03909.1"/>
    <property type="molecule type" value="Genomic_DNA"/>
</dbReference>
<dbReference type="Pfam" id="PF00561">
    <property type="entry name" value="Abhydrolase_1"/>
    <property type="match status" value="1"/>
</dbReference>
<dbReference type="Gene3D" id="3.40.50.1820">
    <property type="entry name" value="alpha/beta hydrolase"/>
    <property type="match status" value="1"/>
</dbReference>
<dbReference type="PANTHER" id="PTHR43433:SF5">
    <property type="entry name" value="AB HYDROLASE-1 DOMAIN-CONTAINING PROTEIN"/>
    <property type="match status" value="1"/>
</dbReference>
<keyword evidence="2" id="KW-0378">Hydrolase</keyword>
<accession>A0AAQ0CH17</accession>
<evidence type="ECO:0000313" key="3">
    <source>
        <dbReference type="Proteomes" id="UP000663479"/>
    </source>
</evidence>
<organism evidence="2 3">
    <name type="scientific">Vreelandella venusta</name>
    <dbReference type="NCBI Taxonomy" id="44935"/>
    <lineage>
        <taxon>Bacteria</taxon>
        <taxon>Pseudomonadati</taxon>
        <taxon>Pseudomonadota</taxon>
        <taxon>Gammaproteobacteria</taxon>
        <taxon>Oceanospirillales</taxon>
        <taxon>Halomonadaceae</taxon>
        <taxon>Vreelandella</taxon>
    </lineage>
</organism>
<dbReference type="PRINTS" id="PR00111">
    <property type="entry name" value="ABHYDROLASE"/>
</dbReference>